<evidence type="ECO:0000256" key="10">
    <source>
        <dbReference type="ARBA" id="ARBA00025049"/>
    </source>
</evidence>
<dbReference type="Gene3D" id="3.10.129.10">
    <property type="entry name" value="Hotdog Thioesterase"/>
    <property type="match status" value="1"/>
</dbReference>
<comment type="function">
    <text evidence="10">Involved in unsaturated fatty acids biosynthesis. Catalyzes the dehydration of short chain beta-hydroxyacyl-ACPs and long chain saturated and unsaturated beta-hydroxyacyl-ACPs.</text>
</comment>
<dbReference type="CDD" id="cd01288">
    <property type="entry name" value="FabZ"/>
    <property type="match status" value="1"/>
</dbReference>
<evidence type="ECO:0000256" key="8">
    <source>
        <dbReference type="ARBA" id="ARBA00023098"/>
    </source>
</evidence>
<dbReference type="InterPro" id="IPR029069">
    <property type="entry name" value="HotDog_dom_sf"/>
</dbReference>
<gene>
    <name evidence="11" type="ORF">CJ191_07545</name>
</gene>
<dbReference type="Pfam" id="PF07977">
    <property type="entry name" value="FabA"/>
    <property type="match status" value="1"/>
</dbReference>
<protein>
    <recommendedName>
        <fullName evidence="4">3-hydroxyacyl-[acyl-carrier-protein] dehydratase</fullName>
        <ecNumber evidence="4">4.2.1.59</ecNumber>
    </recommendedName>
</protein>
<keyword evidence="6" id="KW-0444">Lipid biosynthesis</keyword>
<keyword evidence="5" id="KW-0963">Cytoplasm</keyword>
<evidence type="ECO:0000256" key="9">
    <source>
        <dbReference type="ARBA" id="ARBA00023239"/>
    </source>
</evidence>
<dbReference type="InterPro" id="IPR013114">
    <property type="entry name" value="FabA_FabZ"/>
</dbReference>
<comment type="subcellular location">
    <subcellularLocation>
        <location evidence="2">Cytoplasm</location>
    </subcellularLocation>
</comment>
<evidence type="ECO:0000256" key="6">
    <source>
        <dbReference type="ARBA" id="ARBA00022516"/>
    </source>
</evidence>
<comment type="caution">
    <text evidence="11">The sequence shown here is derived from an EMBL/GenBank/DDBJ whole genome shotgun (WGS) entry which is preliminary data.</text>
</comment>
<dbReference type="RefSeq" id="WP_070467837.1">
    <property type="nucleotide sequence ID" value="NZ_PNHQ01000019.1"/>
</dbReference>
<proteinExistence type="inferred from homology"/>
<dbReference type="SUPFAM" id="SSF54637">
    <property type="entry name" value="Thioesterase/thiol ester dehydrase-isomerase"/>
    <property type="match status" value="1"/>
</dbReference>
<dbReference type="Proteomes" id="UP000235701">
    <property type="component" value="Unassembled WGS sequence"/>
</dbReference>
<keyword evidence="12" id="KW-1185">Reference proteome</keyword>
<evidence type="ECO:0000313" key="11">
    <source>
        <dbReference type="EMBL" id="PMC79303.1"/>
    </source>
</evidence>
<dbReference type="EC" id="4.2.1.59" evidence="4"/>
<dbReference type="GO" id="GO:0016020">
    <property type="term" value="C:membrane"/>
    <property type="evidence" value="ECO:0007669"/>
    <property type="project" value="GOC"/>
</dbReference>
<dbReference type="PANTHER" id="PTHR30272:SF1">
    <property type="entry name" value="3-HYDROXYACYL-[ACYL-CARRIER-PROTEIN] DEHYDRATASE"/>
    <property type="match status" value="1"/>
</dbReference>
<keyword evidence="9" id="KW-0456">Lyase</keyword>
<dbReference type="OrthoDB" id="9772788at2"/>
<dbReference type="AlphaFoldDB" id="A0A2N6UCJ7"/>
<dbReference type="GO" id="GO:0019171">
    <property type="term" value="F:(3R)-hydroxyacyl-[acyl-carrier-protein] dehydratase activity"/>
    <property type="evidence" value="ECO:0007669"/>
    <property type="project" value="UniProtKB-EC"/>
</dbReference>
<evidence type="ECO:0000256" key="2">
    <source>
        <dbReference type="ARBA" id="ARBA00004496"/>
    </source>
</evidence>
<dbReference type="FunFam" id="3.10.129.10:FF:000001">
    <property type="entry name" value="3-hydroxyacyl-[acyl-carrier-protein] dehydratase FabZ"/>
    <property type="match status" value="1"/>
</dbReference>
<comment type="similarity">
    <text evidence="3">Belongs to the thioester dehydratase family. FabZ subfamily.</text>
</comment>
<evidence type="ECO:0000256" key="7">
    <source>
        <dbReference type="ARBA" id="ARBA00022556"/>
    </source>
</evidence>
<evidence type="ECO:0000256" key="3">
    <source>
        <dbReference type="ARBA" id="ARBA00009174"/>
    </source>
</evidence>
<dbReference type="GO" id="GO:0005737">
    <property type="term" value="C:cytoplasm"/>
    <property type="evidence" value="ECO:0007669"/>
    <property type="project" value="UniProtKB-SubCell"/>
</dbReference>
<evidence type="ECO:0000256" key="4">
    <source>
        <dbReference type="ARBA" id="ARBA00013167"/>
    </source>
</evidence>
<dbReference type="NCBIfam" id="NF000582">
    <property type="entry name" value="PRK00006.1"/>
    <property type="match status" value="1"/>
</dbReference>
<name>A0A2N6UCJ7_9LACT</name>
<sequence length="157" mass="17593">MTKYAERKEPVLTAMQVQEIIPNRFPISFVDRVDEIIPGEKVVARKNVTINEEYFIGHFPGNPVMPGVLQVETMAQVGSIPLLSQPDFKNKIAYLAGLNNVKFRKNVVPGDVLEITVEIVKLKKRMGIGKGTIRNEYGEVCSEAEMTFIISNVDKVD</sequence>
<dbReference type="EMBL" id="PNHQ01000019">
    <property type="protein sequence ID" value="PMC79303.1"/>
    <property type="molecule type" value="Genomic_DNA"/>
</dbReference>
<reference evidence="11 12" key="1">
    <citation type="submission" date="2017-09" db="EMBL/GenBank/DDBJ databases">
        <title>Bacterial strain isolated from the female urinary microbiota.</title>
        <authorList>
            <person name="Thomas-White K."/>
            <person name="Kumar N."/>
            <person name="Forster S."/>
            <person name="Putonti C."/>
            <person name="Lawley T."/>
            <person name="Wolfe A.J."/>
        </authorList>
    </citation>
    <scope>NUCLEOTIDE SEQUENCE [LARGE SCALE GENOMIC DNA]</scope>
    <source>
        <strain evidence="11 12">UMB0240</strain>
    </source>
</reference>
<keyword evidence="8" id="KW-0443">Lipid metabolism</keyword>
<keyword evidence="7" id="KW-0441">Lipid A biosynthesis</keyword>
<organism evidence="11 12">
    <name type="scientific">Aerococcus viridans</name>
    <dbReference type="NCBI Taxonomy" id="1377"/>
    <lineage>
        <taxon>Bacteria</taxon>
        <taxon>Bacillati</taxon>
        <taxon>Bacillota</taxon>
        <taxon>Bacilli</taxon>
        <taxon>Lactobacillales</taxon>
        <taxon>Aerococcaceae</taxon>
        <taxon>Aerococcus</taxon>
    </lineage>
</organism>
<evidence type="ECO:0000256" key="1">
    <source>
        <dbReference type="ARBA" id="ARBA00001055"/>
    </source>
</evidence>
<dbReference type="GO" id="GO:0009245">
    <property type="term" value="P:lipid A biosynthetic process"/>
    <property type="evidence" value="ECO:0007669"/>
    <property type="project" value="UniProtKB-KW"/>
</dbReference>
<dbReference type="PANTHER" id="PTHR30272">
    <property type="entry name" value="3-HYDROXYACYL-[ACYL-CARRIER-PROTEIN] DEHYDRATASE"/>
    <property type="match status" value="1"/>
</dbReference>
<accession>A0A2N6UCJ7</accession>
<comment type="catalytic activity">
    <reaction evidence="1">
        <text>a (3R)-hydroxyacyl-[ACP] = a (2E)-enoyl-[ACP] + H2O</text>
        <dbReference type="Rhea" id="RHEA:13097"/>
        <dbReference type="Rhea" id="RHEA-COMP:9925"/>
        <dbReference type="Rhea" id="RHEA-COMP:9945"/>
        <dbReference type="ChEBI" id="CHEBI:15377"/>
        <dbReference type="ChEBI" id="CHEBI:78784"/>
        <dbReference type="ChEBI" id="CHEBI:78827"/>
        <dbReference type="EC" id="4.2.1.59"/>
    </reaction>
</comment>
<evidence type="ECO:0000313" key="12">
    <source>
        <dbReference type="Proteomes" id="UP000235701"/>
    </source>
</evidence>
<evidence type="ECO:0000256" key="5">
    <source>
        <dbReference type="ARBA" id="ARBA00022490"/>
    </source>
</evidence>